<organism evidence="2 3">
    <name type="scientific">Thalictrum thalictroides</name>
    <name type="common">Rue-anemone</name>
    <name type="synonym">Anemone thalictroides</name>
    <dbReference type="NCBI Taxonomy" id="46969"/>
    <lineage>
        <taxon>Eukaryota</taxon>
        <taxon>Viridiplantae</taxon>
        <taxon>Streptophyta</taxon>
        <taxon>Embryophyta</taxon>
        <taxon>Tracheophyta</taxon>
        <taxon>Spermatophyta</taxon>
        <taxon>Magnoliopsida</taxon>
        <taxon>Ranunculales</taxon>
        <taxon>Ranunculaceae</taxon>
        <taxon>Thalictroideae</taxon>
        <taxon>Thalictrum</taxon>
    </lineage>
</organism>
<accession>A0A7J6X8K1</accession>
<name>A0A7J6X8K1_THATH</name>
<reference evidence="2 3" key="1">
    <citation type="submission" date="2020-06" db="EMBL/GenBank/DDBJ databases">
        <title>Transcriptomic and genomic resources for Thalictrum thalictroides and T. hernandezii: Facilitating candidate gene discovery in an emerging model plant lineage.</title>
        <authorList>
            <person name="Arias T."/>
            <person name="Riano-Pachon D.M."/>
            <person name="Di Stilio V.S."/>
        </authorList>
    </citation>
    <scope>NUCLEOTIDE SEQUENCE [LARGE SCALE GENOMIC DNA]</scope>
    <source>
        <strain evidence="3">cv. WT478/WT964</strain>
        <tissue evidence="2">Leaves</tissue>
    </source>
</reference>
<keyword evidence="2" id="KW-0378">Hydrolase</keyword>
<comment type="caution">
    <text evidence="2">The sequence shown here is derived from an EMBL/GenBank/DDBJ whole genome shotgun (WGS) entry which is preliminary data.</text>
</comment>
<dbReference type="EMBL" id="JABWDY010004224">
    <property type="protein sequence ID" value="KAF5205327.1"/>
    <property type="molecule type" value="Genomic_DNA"/>
</dbReference>
<dbReference type="Proteomes" id="UP000554482">
    <property type="component" value="Unassembled WGS sequence"/>
</dbReference>
<dbReference type="PANTHER" id="PTHR31286:SF165">
    <property type="entry name" value="DUF4283 DOMAIN-CONTAINING PROTEIN"/>
    <property type="match status" value="1"/>
</dbReference>
<dbReference type="InterPro" id="IPR040256">
    <property type="entry name" value="At4g02000-like"/>
</dbReference>
<keyword evidence="2" id="KW-0540">Nuclease</keyword>
<gene>
    <name evidence="2" type="ORF">FRX31_005086</name>
</gene>
<evidence type="ECO:0000313" key="2">
    <source>
        <dbReference type="EMBL" id="KAF5205327.1"/>
    </source>
</evidence>
<keyword evidence="3" id="KW-1185">Reference proteome</keyword>
<proteinExistence type="predicted"/>
<feature type="domain" description="DUF4283" evidence="1">
    <location>
        <begin position="80"/>
        <end position="158"/>
    </location>
</feature>
<dbReference type="GO" id="GO:0004527">
    <property type="term" value="F:exonuclease activity"/>
    <property type="evidence" value="ECO:0007669"/>
    <property type="project" value="UniProtKB-KW"/>
</dbReference>
<dbReference type="OrthoDB" id="1939300at2759"/>
<sequence length="362" mass="40709">MATTCSLDLRDETTKLSDLCTNRADFGLVGIPPCSEEKAKAWSSLLKVSPHFAGKEVLYYIPPNVGDCIAINDDLLEEGAKDWEDCVVGFFLDKKLPYTLVQTMVKKRWKLQGELEIGLDGDMYYFKFNNAQDREDALDGGSFFMAGKLFVVKAWSIEVEENRGLVMNVPVWVKFLNVPKHLWNTKGLSVMASALGKPLCMDKTTEDRKMLTFARICVEISAENELPNEIKLKTSKGNTLTIPLEYTWKPDICTHCKMFGHKSTNCLIKFPNQGKVNENEVRVQRNQEFSKISEGQWKKVAGKSNNNLEHCHMGNAHKKVEQIVQQDSSKSKAIPNHFVPPQTTSSKTVIVTSNSFSCLEAA</sequence>
<dbReference type="InterPro" id="IPR025558">
    <property type="entry name" value="DUF4283"/>
</dbReference>
<dbReference type="Pfam" id="PF14111">
    <property type="entry name" value="DUF4283"/>
    <property type="match status" value="1"/>
</dbReference>
<keyword evidence="2" id="KW-0269">Exonuclease</keyword>
<protein>
    <submittedName>
        <fullName evidence="2">Rna exonuclease</fullName>
    </submittedName>
</protein>
<dbReference type="AlphaFoldDB" id="A0A7J6X8K1"/>
<evidence type="ECO:0000313" key="3">
    <source>
        <dbReference type="Proteomes" id="UP000554482"/>
    </source>
</evidence>
<evidence type="ECO:0000259" key="1">
    <source>
        <dbReference type="Pfam" id="PF14111"/>
    </source>
</evidence>
<dbReference type="PANTHER" id="PTHR31286">
    <property type="entry name" value="GLYCINE-RICH CELL WALL STRUCTURAL PROTEIN 1.8-LIKE"/>
    <property type="match status" value="1"/>
</dbReference>